<keyword evidence="3" id="KW-1133">Transmembrane helix</keyword>
<evidence type="ECO:0000256" key="1">
    <source>
        <dbReference type="ARBA" id="ARBA00022553"/>
    </source>
</evidence>
<keyword evidence="6" id="KW-1185">Reference proteome</keyword>
<organism evidence="5 6">
    <name type="scientific">Varibaculum cambriense</name>
    <dbReference type="NCBI Taxonomy" id="184870"/>
    <lineage>
        <taxon>Bacteria</taxon>
        <taxon>Bacillati</taxon>
        <taxon>Actinomycetota</taxon>
        <taxon>Actinomycetes</taxon>
        <taxon>Actinomycetales</taxon>
        <taxon>Actinomycetaceae</taxon>
        <taxon>Varibaculum</taxon>
    </lineage>
</organism>
<dbReference type="SMART" id="SM00240">
    <property type="entry name" value="FHA"/>
    <property type="match status" value="1"/>
</dbReference>
<proteinExistence type="predicted"/>
<dbReference type="InterPro" id="IPR008984">
    <property type="entry name" value="SMAD_FHA_dom_sf"/>
</dbReference>
<evidence type="ECO:0000256" key="3">
    <source>
        <dbReference type="SAM" id="Phobius"/>
    </source>
</evidence>
<dbReference type="EMBL" id="PNGC01000002">
    <property type="protein sequence ID" value="PMB89460.1"/>
    <property type="molecule type" value="Genomic_DNA"/>
</dbReference>
<evidence type="ECO:0000313" key="6">
    <source>
        <dbReference type="Proteomes" id="UP000243201"/>
    </source>
</evidence>
<keyword evidence="3" id="KW-0812">Transmembrane</keyword>
<dbReference type="InterPro" id="IPR050923">
    <property type="entry name" value="Cell_Proc_Reg/RNA_Proc"/>
</dbReference>
<evidence type="ECO:0000256" key="2">
    <source>
        <dbReference type="SAM" id="MobiDB-lite"/>
    </source>
</evidence>
<evidence type="ECO:0000259" key="4">
    <source>
        <dbReference type="PROSITE" id="PS50006"/>
    </source>
</evidence>
<feature type="transmembrane region" description="Helical" evidence="3">
    <location>
        <begin position="6"/>
        <end position="30"/>
    </location>
</feature>
<dbReference type="Proteomes" id="UP000243201">
    <property type="component" value="Unassembled WGS sequence"/>
</dbReference>
<keyword evidence="1" id="KW-0597">Phosphoprotein</keyword>
<accession>A0ABX4UT26</accession>
<dbReference type="PANTHER" id="PTHR23308">
    <property type="entry name" value="NUCLEAR INHIBITOR OF PROTEIN PHOSPHATASE-1"/>
    <property type="match status" value="1"/>
</dbReference>
<dbReference type="Pfam" id="PF00498">
    <property type="entry name" value="FHA"/>
    <property type="match status" value="1"/>
</dbReference>
<reference evidence="5 6" key="1">
    <citation type="submission" date="2017-09" db="EMBL/GenBank/DDBJ databases">
        <title>Bacterial strain isolated from the female urinary microbiota.</title>
        <authorList>
            <person name="Thomas-White K."/>
            <person name="Kumar N."/>
            <person name="Forster S."/>
            <person name="Putonti C."/>
            <person name="Lawley T."/>
            <person name="Wolfe A.J."/>
        </authorList>
    </citation>
    <scope>NUCLEOTIDE SEQUENCE [LARGE SCALE GENOMIC DNA]</scope>
    <source>
        <strain evidence="5 6">UMB0744</strain>
    </source>
</reference>
<dbReference type="SUPFAM" id="SSF49879">
    <property type="entry name" value="SMAD/FHA domain"/>
    <property type="match status" value="1"/>
</dbReference>
<dbReference type="CDD" id="cd00060">
    <property type="entry name" value="FHA"/>
    <property type="match status" value="1"/>
</dbReference>
<name>A0ABX4UT26_9ACTO</name>
<dbReference type="InterPro" id="IPR000253">
    <property type="entry name" value="FHA_dom"/>
</dbReference>
<keyword evidence="3" id="KW-0472">Membrane</keyword>
<feature type="region of interest" description="Disordered" evidence="2">
    <location>
        <begin position="41"/>
        <end position="69"/>
    </location>
</feature>
<evidence type="ECO:0000313" key="5">
    <source>
        <dbReference type="EMBL" id="PMB89460.1"/>
    </source>
</evidence>
<dbReference type="PROSITE" id="PS50006">
    <property type="entry name" value="FHA_DOMAIN"/>
    <property type="match status" value="1"/>
</dbReference>
<feature type="compositionally biased region" description="Basic residues" evidence="2">
    <location>
        <begin position="48"/>
        <end position="69"/>
    </location>
</feature>
<sequence length="164" mass="18096">MVAVGLLYTILRFGFVALLWLLVIGLVLVLRRDISLAATASTKTSTGRSRKANRQPKQSKPRKSKRGGRPRYLAFTGGALAGNRLKLDGQPILLGRSGDCTVPLRDSYASNRHARIYHNDGQWFIEDLNSTNGTFVGNNRLTTAQLLEPGMVVRIGQTTMELTR</sequence>
<comment type="caution">
    <text evidence="5">The sequence shown here is derived from an EMBL/GenBank/DDBJ whole genome shotgun (WGS) entry which is preliminary data.</text>
</comment>
<gene>
    <name evidence="5" type="ORF">CJ240_06755</name>
</gene>
<feature type="domain" description="FHA" evidence="4">
    <location>
        <begin position="92"/>
        <end position="141"/>
    </location>
</feature>
<dbReference type="Gene3D" id="2.60.200.20">
    <property type="match status" value="1"/>
</dbReference>
<protein>
    <recommendedName>
        <fullName evidence="4">FHA domain-containing protein</fullName>
    </recommendedName>
</protein>